<dbReference type="GO" id="GO:0016853">
    <property type="term" value="F:isomerase activity"/>
    <property type="evidence" value="ECO:0007669"/>
    <property type="project" value="UniProtKB-KW"/>
</dbReference>
<dbReference type="OrthoDB" id="432544at2759"/>
<dbReference type="PANTHER" id="PTHR11054">
    <property type="entry name" value="6-PHOSPHOGLUCONOLACTONASE"/>
    <property type="match status" value="1"/>
</dbReference>
<dbReference type="KEGG" id="ein:Eint_040680"/>
<keyword evidence="3" id="KW-1185">Reference proteome</keyword>
<dbReference type="SUPFAM" id="SSF100950">
    <property type="entry name" value="NagB/RpiA/CoA transferase-like"/>
    <property type="match status" value="1"/>
</dbReference>
<accession>E0S6M3</accession>
<sequence length="194" mass="21943">MDVLFTEDFSTEIYRILKEYSGRSLALMISGGSLLQCLEDKRYLTMDTSGWRIFYSDERADQNHLNYTGSIGFISKTNADVHRIWTSRPLDEAAKMYSAELPDIDVCLLGIGGDGHICSLPPGCKELESDDYVVALEGDFPISPRRVTVTPKFINEKIRDLYFVVPSSRKKGVSAPDRSITEKIERSFMVILEK</sequence>
<protein>
    <submittedName>
        <fullName evidence="2">6-phosphogluconolactonase/glucosamine-6-phosphate isomerase/deaminase</fullName>
    </submittedName>
</protein>
<dbReference type="InterPro" id="IPR039104">
    <property type="entry name" value="6PGL"/>
</dbReference>
<dbReference type="HOGENOM" id="CLU_1391190_0_0_1"/>
<dbReference type="PANTHER" id="PTHR11054:SF0">
    <property type="entry name" value="6-PHOSPHOGLUCONOLACTONASE"/>
    <property type="match status" value="1"/>
</dbReference>
<evidence type="ECO:0000259" key="1">
    <source>
        <dbReference type="Pfam" id="PF01182"/>
    </source>
</evidence>
<dbReference type="GO" id="GO:0005975">
    <property type="term" value="P:carbohydrate metabolic process"/>
    <property type="evidence" value="ECO:0007669"/>
    <property type="project" value="InterPro"/>
</dbReference>
<organism evidence="2 3">
    <name type="scientific">Encephalitozoon intestinalis (strain ATCC 50506)</name>
    <name type="common">Microsporidian parasite</name>
    <name type="synonym">Septata intestinalis</name>
    <dbReference type="NCBI Taxonomy" id="876142"/>
    <lineage>
        <taxon>Eukaryota</taxon>
        <taxon>Fungi</taxon>
        <taxon>Fungi incertae sedis</taxon>
        <taxon>Microsporidia</taxon>
        <taxon>Unikaryonidae</taxon>
        <taxon>Encephalitozoon</taxon>
    </lineage>
</organism>
<dbReference type="Gene3D" id="3.40.50.1360">
    <property type="match status" value="1"/>
</dbReference>
<keyword evidence="2" id="KW-0413">Isomerase</keyword>
<dbReference type="InterPro" id="IPR006148">
    <property type="entry name" value="Glc/Gal-6P_isomerase"/>
</dbReference>
<dbReference type="Proteomes" id="UP000002313">
    <property type="component" value="Chromosome IV"/>
</dbReference>
<name>E0S6M3_ENCIT</name>
<feature type="domain" description="Glucosamine/galactosamine-6-phosphate isomerase" evidence="1">
    <location>
        <begin position="23"/>
        <end position="173"/>
    </location>
</feature>
<proteinExistence type="predicted"/>
<evidence type="ECO:0000313" key="3">
    <source>
        <dbReference type="Proteomes" id="UP000002313"/>
    </source>
</evidence>
<dbReference type="Pfam" id="PF01182">
    <property type="entry name" value="Glucosamine_iso"/>
    <property type="match status" value="1"/>
</dbReference>
<evidence type="ECO:0000313" key="2">
    <source>
        <dbReference type="EMBL" id="ADM11358.2"/>
    </source>
</evidence>
<dbReference type="EMBL" id="CP001945">
    <property type="protein sequence ID" value="ADM11358.2"/>
    <property type="molecule type" value="Genomic_DNA"/>
</dbReference>
<reference evidence="2 3" key="1">
    <citation type="journal article" date="2010" name="Nat. Commun.">
        <title>The complete sequence of the smallest known nuclear genome from the microsporidian Encephalitozoon intestinalis.</title>
        <authorList>
            <person name="Corradi N."/>
            <person name="Pombert J.-F."/>
            <person name="Farinelli L."/>
            <person name="Didier E.S."/>
            <person name="Keeling P.J."/>
        </authorList>
    </citation>
    <scope>NUCLEOTIDE SEQUENCE [LARGE SCALE GENOMIC DNA]</scope>
    <source>
        <strain evidence="2 3">ATCC 50506</strain>
    </source>
</reference>
<dbReference type="AlphaFoldDB" id="E0S6M3"/>
<dbReference type="VEuPathDB" id="MicrosporidiaDB:Eint_040680"/>
<dbReference type="GeneID" id="9699121"/>
<reference evidence="2 3" key="2">
    <citation type="journal article" date="2012" name="Proc. Natl. Acad. Sci. U.S.A.">
        <title>Gain and loss of multiple functionally related, horizontally transferred genes in the reduced genomes of two microsporidian parasites.</title>
        <authorList>
            <person name="Pombert J.-F."/>
            <person name="Selman M."/>
            <person name="Burki F."/>
            <person name="Bardell F.T."/>
            <person name="Farinelli L."/>
            <person name="Solter L.F."/>
            <person name="Whitman D.W."/>
            <person name="Weiss L.M."/>
            <person name="Corradi N."/>
            <person name="Keeling P.J."/>
        </authorList>
    </citation>
    <scope>NUCLEOTIDE SEQUENCE [LARGE SCALE GENOMIC DNA]</scope>
    <source>
        <strain evidence="2 3">ATCC 50506</strain>
    </source>
</reference>
<dbReference type="RefSeq" id="XP_003072718.2">
    <property type="nucleotide sequence ID" value="XM_003072672.2"/>
</dbReference>
<gene>
    <name evidence="2" type="ORF">Eint_040680</name>
</gene>
<dbReference type="InterPro" id="IPR037171">
    <property type="entry name" value="NagB/RpiA_transferase-like"/>
</dbReference>